<dbReference type="InterPro" id="IPR046232">
    <property type="entry name" value="DUF6265"/>
</dbReference>
<gene>
    <name evidence="2" type="ORF">E4635_05040</name>
</gene>
<dbReference type="Proteomes" id="UP000297407">
    <property type="component" value="Unassembled WGS sequence"/>
</dbReference>
<reference evidence="2 3" key="1">
    <citation type="submission" date="2019-04" db="EMBL/GenBank/DDBJ databases">
        <title>Flavobacterium sp. strain DS2-A Genome sequencing and assembly.</title>
        <authorList>
            <person name="Kim I."/>
        </authorList>
    </citation>
    <scope>NUCLEOTIDE SEQUENCE [LARGE SCALE GENOMIC DNA]</scope>
    <source>
        <strain evidence="2 3">DS2-A</strain>
    </source>
</reference>
<protein>
    <recommendedName>
        <fullName evidence="1">DUF6265 domain-containing protein</fullName>
    </recommendedName>
</protein>
<dbReference type="RefSeq" id="WP_135525530.1">
    <property type="nucleotide sequence ID" value="NZ_SRLH01000002.1"/>
</dbReference>
<dbReference type="Pfam" id="PF19780">
    <property type="entry name" value="DUF6265"/>
    <property type="match status" value="1"/>
</dbReference>
<evidence type="ECO:0000259" key="1">
    <source>
        <dbReference type="Pfam" id="PF19780"/>
    </source>
</evidence>
<dbReference type="AlphaFoldDB" id="A0A4Z0LAJ0"/>
<dbReference type="OrthoDB" id="5382295at2"/>
<comment type="caution">
    <text evidence="2">The sequence shown here is derived from an EMBL/GenBank/DDBJ whole genome shotgun (WGS) entry which is preliminary data.</text>
</comment>
<proteinExistence type="predicted"/>
<feature type="domain" description="DUF6265" evidence="1">
    <location>
        <begin position="41"/>
        <end position="150"/>
    </location>
</feature>
<dbReference type="PROSITE" id="PS51257">
    <property type="entry name" value="PROKAR_LIPOPROTEIN"/>
    <property type="match status" value="1"/>
</dbReference>
<sequence>MKKSIVATVVMALGCVVISCQKKEEKPGSSVKTYAQIEKANWLLGNWGNTTKEGILTENWTKQNDSIFAGESYFVVGKDTVFSEKIALEQKGDSLFYIPIVKNQNQGKPVSFALTSAEGNQLVFENPKHDFPQKVTYTKITADSLVAEISGMKDGKPGKETFPMKKKSY</sequence>
<name>A0A4Z0LAJ0_9FLAO</name>
<evidence type="ECO:0000313" key="3">
    <source>
        <dbReference type="Proteomes" id="UP000297407"/>
    </source>
</evidence>
<organism evidence="2 3">
    <name type="scientific">Flavobacterium humi</name>
    <dbReference type="NCBI Taxonomy" id="2562683"/>
    <lineage>
        <taxon>Bacteria</taxon>
        <taxon>Pseudomonadati</taxon>
        <taxon>Bacteroidota</taxon>
        <taxon>Flavobacteriia</taxon>
        <taxon>Flavobacteriales</taxon>
        <taxon>Flavobacteriaceae</taxon>
        <taxon>Flavobacterium</taxon>
    </lineage>
</organism>
<dbReference type="EMBL" id="SRLH01000002">
    <property type="protein sequence ID" value="TGD59220.1"/>
    <property type="molecule type" value="Genomic_DNA"/>
</dbReference>
<accession>A0A4Z0LAJ0</accession>
<evidence type="ECO:0000313" key="2">
    <source>
        <dbReference type="EMBL" id="TGD59220.1"/>
    </source>
</evidence>
<keyword evidence="3" id="KW-1185">Reference proteome</keyword>